<organism evidence="2 3">
    <name type="scientific">Romanomermis culicivorax</name>
    <name type="common">Nematode worm</name>
    <dbReference type="NCBI Taxonomy" id="13658"/>
    <lineage>
        <taxon>Eukaryota</taxon>
        <taxon>Metazoa</taxon>
        <taxon>Ecdysozoa</taxon>
        <taxon>Nematoda</taxon>
        <taxon>Enoplea</taxon>
        <taxon>Dorylaimia</taxon>
        <taxon>Mermithida</taxon>
        <taxon>Mermithoidea</taxon>
        <taxon>Mermithidae</taxon>
        <taxon>Romanomermis</taxon>
    </lineage>
</organism>
<dbReference type="WBParaSite" id="nRc.2.0.1.t28179-RA">
    <property type="protein sequence ID" value="nRc.2.0.1.t28179-RA"/>
    <property type="gene ID" value="nRc.2.0.1.g28179"/>
</dbReference>
<evidence type="ECO:0000256" key="1">
    <source>
        <dbReference type="SAM" id="MobiDB-lite"/>
    </source>
</evidence>
<feature type="compositionally biased region" description="Basic and acidic residues" evidence="1">
    <location>
        <begin position="76"/>
        <end position="95"/>
    </location>
</feature>
<evidence type="ECO:0000313" key="2">
    <source>
        <dbReference type="Proteomes" id="UP000887565"/>
    </source>
</evidence>
<feature type="region of interest" description="Disordered" evidence="1">
    <location>
        <begin position="70"/>
        <end position="95"/>
    </location>
</feature>
<accession>A0A915JPJ4</accession>
<sequence length="95" mass="10662">MVEHENLFAFFETFGASQESQKIWSSGVKVSNTSAESIAPALFHDQLAMTPSSSAFFIQQDNTVVKDPPGVQQALHHPDQENLGEEDCRLPKWHY</sequence>
<dbReference type="AlphaFoldDB" id="A0A915JPJ4"/>
<evidence type="ECO:0000313" key="3">
    <source>
        <dbReference type="WBParaSite" id="nRc.2.0.1.t28179-RA"/>
    </source>
</evidence>
<reference evidence="3" key="1">
    <citation type="submission" date="2022-11" db="UniProtKB">
        <authorList>
            <consortium name="WormBaseParasite"/>
        </authorList>
    </citation>
    <scope>IDENTIFICATION</scope>
</reference>
<proteinExistence type="predicted"/>
<name>A0A915JPJ4_ROMCU</name>
<keyword evidence="2" id="KW-1185">Reference proteome</keyword>
<protein>
    <submittedName>
        <fullName evidence="3">Uncharacterized protein</fullName>
    </submittedName>
</protein>
<dbReference type="Proteomes" id="UP000887565">
    <property type="component" value="Unplaced"/>
</dbReference>